<feature type="compositionally biased region" description="Polar residues" evidence="9">
    <location>
        <begin position="3795"/>
        <end position="3808"/>
    </location>
</feature>
<feature type="compositionally biased region" description="Basic and acidic residues" evidence="9">
    <location>
        <begin position="1096"/>
        <end position="1107"/>
    </location>
</feature>
<feature type="compositionally biased region" description="Basic residues" evidence="9">
    <location>
        <begin position="777"/>
        <end position="788"/>
    </location>
</feature>
<feature type="region of interest" description="Disordered" evidence="9">
    <location>
        <begin position="1999"/>
        <end position="2036"/>
    </location>
</feature>
<feature type="compositionally biased region" description="Basic and acidic residues" evidence="9">
    <location>
        <begin position="789"/>
        <end position="802"/>
    </location>
</feature>
<feature type="region of interest" description="Disordered" evidence="9">
    <location>
        <begin position="2314"/>
        <end position="2335"/>
    </location>
</feature>
<feature type="compositionally biased region" description="Polar residues" evidence="9">
    <location>
        <begin position="2244"/>
        <end position="2259"/>
    </location>
</feature>
<feature type="compositionally biased region" description="Polar residues" evidence="9">
    <location>
        <begin position="2985"/>
        <end position="2996"/>
    </location>
</feature>
<comment type="caution">
    <text evidence="11">The sequence shown here is derived from an EMBL/GenBank/DDBJ whole genome shotgun (WGS) entry which is preliminary data.</text>
</comment>
<evidence type="ECO:0000256" key="2">
    <source>
        <dbReference type="ARBA" id="ARBA00022723"/>
    </source>
</evidence>
<feature type="compositionally biased region" description="Basic residues" evidence="9">
    <location>
        <begin position="2473"/>
        <end position="2486"/>
    </location>
</feature>
<feature type="compositionally biased region" description="Basic residues" evidence="9">
    <location>
        <begin position="3672"/>
        <end position="3690"/>
    </location>
</feature>
<feature type="region of interest" description="Disordered" evidence="9">
    <location>
        <begin position="4126"/>
        <end position="4282"/>
    </location>
</feature>
<evidence type="ECO:0000313" key="12">
    <source>
        <dbReference type="Proteomes" id="UP001549921"/>
    </source>
</evidence>
<feature type="compositionally biased region" description="Basic and acidic residues" evidence="9">
    <location>
        <begin position="4037"/>
        <end position="4051"/>
    </location>
</feature>
<feature type="region of interest" description="Disordered" evidence="9">
    <location>
        <begin position="1"/>
        <end position="68"/>
    </location>
</feature>
<feature type="region of interest" description="Disordered" evidence="9">
    <location>
        <begin position="3727"/>
        <end position="3770"/>
    </location>
</feature>
<feature type="compositionally biased region" description="Basic residues" evidence="9">
    <location>
        <begin position="2543"/>
        <end position="2553"/>
    </location>
</feature>
<feature type="compositionally biased region" description="Polar residues" evidence="9">
    <location>
        <begin position="2964"/>
        <end position="2978"/>
    </location>
</feature>
<evidence type="ECO:0000256" key="3">
    <source>
        <dbReference type="ARBA" id="ARBA00022737"/>
    </source>
</evidence>
<feature type="compositionally biased region" description="Low complexity" evidence="9">
    <location>
        <begin position="2652"/>
        <end position="2664"/>
    </location>
</feature>
<evidence type="ECO:0000256" key="4">
    <source>
        <dbReference type="ARBA" id="ARBA00022771"/>
    </source>
</evidence>
<feature type="region of interest" description="Disordered" evidence="9">
    <location>
        <begin position="2958"/>
        <end position="3019"/>
    </location>
</feature>
<feature type="compositionally biased region" description="Polar residues" evidence="9">
    <location>
        <begin position="1397"/>
        <end position="1420"/>
    </location>
</feature>
<feature type="compositionally biased region" description="Low complexity" evidence="9">
    <location>
        <begin position="4211"/>
        <end position="4269"/>
    </location>
</feature>
<evidence type="ECO:0000313" key="11">
    <source>
        <dbReference type="EMBL" id="KAL0852330.1"/>
    </source>
</evidence>
<feature type="compositionally biased region" description="Basic and acidic residues" evidence="9">
    <location>
        <begin position="3152"/>
        <end position="3195"/>
    </location>
</feature>
<feature type="compositionally biased region" description="Basic residues" evidence="9">
    <location>
        <begin position="693"/>
        <end position="709"/>
    </location>
</feature>
<feature type="compositionally biased region" description="Basic residues" evidence="9">
    <location>
        <begin position="3731"/>
        <end position="3743"/>
    </location>
</feature>
<feature type="compositionally biased region" description="Basic and acidic residues" evidence="9">
    <location>
        <begin position="3887"/>
        <end position="3900"/>
    </location>
</feature>
<dbReference type="PANTHER" id="PTHR10032:SF271">
    <property type="entry name" value="RH12261P-RELATED"/>
    <property type="match status" value="1"/>
</dbReference>
<feature type="coiled-coil region" evidence="8">
    <location>
        <begin position="3352"/>
        <end position="3379"/>
    </location>
</feature>
<feature type="compositionally biased region" description="Polar residues" evidence="9">
    <location>
        <begin position="2906"/>
        <end position="2915"/>
    </location>
</feature>
<dbReference type="EMBL" id="JBEDNZ010000001">
    <property type="protein sequence ID" value="KAL0852330.1"/>
    <property type="molecule type" value="Genomic_DNA"/>
</dbReference>
<feature type="compositionally biased region" description="Polar residues" evidence="9">
    <location>
        <begin position="1108"/>
        <end position="1140"/>
    </location>
</feature>
<feature type="region of interest" description="Disordered" evidence="9">
    <location>
        <begin position="2876"/>
        <end position="2918"/>
    </location>
</feature>
<feature type="compositionally biased region" description="Basic and acidic residues" evidence="9">
    <location>
        <begin position="741"/>
        <end position="755"/>
    </location>
</feature>
<feature type="compositionally biased region" description="Basic residues" evidence="9">
    <location>
        <begin position="2881"/>
        <end position="2898"/>
    </location>
</feature>
<keyword evidence="3" id="KW-0677">Repeat</keyword>
<feature type="domain" description="C2H2-type" evidence="10">
    <location>
        <begin position="73"/>
        <end position="101"/>
    </location>
</feature>
<keyword evidence="4 7" id="KW-0863">Zinc-finger</keyword>
<dbReference type="InterPro" id="IPR027756">
    <property type="entry name" value="Ovo-like"/>
</dbReference>
<dbReference type="PROSITE" id="PS50157">
    <property type="entry name" value="ZINC_FINGER_C2H2_2"/>
    <property type="match status" value="1"/>
</dbReference>
<dbReference type="SMART" id="SM00355">
    <property type="entry name" value="ZnF_C2H2"/>
    <property type="match status" value="5"/>
</dbReference>
<feature type="compositionally biased region" description="Polar residues" evidence="9">
    <location>
        <begin position="854"/>
        <end position="868"/>
    </location>
</feature>
<feature type="region of interest" description="Disordered" evidence="9">
    <location>
        <begin position="2538"/>
        <end position="2577"/>
    </location>
</feature>
<feature type="region of interest" description="Disordered" evidence="9">
    <location>
        <begin position="1064"/>
        <end position="1140"/>
    </location>
</feature>
<evidence type="ECO:0000256" key="1">
    <source>
        <dbReference type="ARBA" id="ARBA00004123"/>
    </source>
</evidence>
<feature type="compositionally biased region" description="Basic and acidic residues" evidence="9">
    <location>
        <begin position="3008"/>
        <end position="3019"/>
    </location>
</feature>
<feature type="region of interest" description="Disordered" evidence="9">
    <location>
        <begin position="3082"/>
        <end position="3207"/>
    </location>
</feature>
<dbReference type="GO" id="GO:0005634">
    <property type="term" value="C:nucleus"/>
    <property type="evidence" value="ECO:0007669"/>
    <property type="project" value="UniProtKB-SubCell"/>
</dbReference>
<feature type="region of interest" description="Disordered" evidence="9">
    <location>
        <begin position="2237"/>
        <end position="2259"/>
    </location>
</feature>
<feature type="compositionally biased region" description="Low complexity" evidence="9">
    <location>
        <begin position="47"/>
        <end position="56"/>
    </location>
</feature>
<feature type="region of interest" description="Disordered" evidence="9">
    <location>
        <begin position="3887"/>
        <end position="4112"/>
    </location>
</feature>
<feature type="compositionally biased region" description="Basic and acidic residues" evidence="9">
    <location>
        <begin position="33"/>
        <end position="45"/>
    </location>
</feature>
<feature type="region of interest" description="Disordered" evidence="9">
    <location>
        <begin position="2462"/>
        <end position="2489"/>
    </location>
</feature>
<reference evidence="11 12" key="1">
    <citation type="submission" date="2024-06" db="EMBL/GenBank/DDBJ databases">
        <title>A chromosome-level genome assembly of beet webworm, Loxostege sticticalis.</title>
        <authorList>
            <person name="Zhang Y."/>
        </authorList>
    </citation>
    <scope>NUCLEOTIDE SEQUENCE [LARGE SCALE GENOMIC DNA]</scope>
    <source>
        <strain evidence="11">AQ028</strain>
        <tissue evidence="11">Male pupae</tissue>
    </source>
</reference>
<feature type="compositionally biased region" description="Acidic residues" evidence="9">
    <location>
        <begin position="3812"/>
        <end position="3826"/>
    </location>
</feature>
<feature type="region of interest" description="Disordered" evidence="9">
    <location>
        <begin position="2648"/>
        <end position="2677"/>
    </location>
</feature>
<dbReference type="Proteomes" id="UP001549921">
    <property type="component" value="Unassembled WGS sequence"/>
</dbReference>
<feature type="compositionally biased region" description="Basic and acidic residues" evidence="9">
    <location>
        <begin position="4059"/>
        <end position="4073"/>
    </location>
</feature>
<feature type="compositionally biased region" description="Polar residues" evidence="9">
    <location>
        <begin position="809"/>
        <end position="827"/>
    </location>
</feature>
<feature type="compositionally biased region" description="Basic and acidic residues" evidence="9">
    <location>
        <begin position="3744"/>
        <end position="3770"/>
    </location>
</feature>
<gene>
    <name evidence="11" type="ORF">ABMA28_000534</name>
</gene>
<keyword evidence="6" id="KW-0539">Nucleus</keyword>
<feature type="region of interest" description="Disordered" evidence="9">
    <location>
        <begin position="3654"/>
        <end position="3701"/>
    </location>
</feature>
<feature type="compositionally biased region" description="Basic and acidic residues" evidence="9">
    <location>
        <begin position="3252"/>
        <end position="3271"/>
    </location>
</feature>
<dbReference type="InterPro" id="IPR013087">
    <property type="entry name" value="Znf_C2H2_type"/>
</dbReference>
<dbReference type="PROSITE" id="PS00028">
    <property type="entry name" value="ZINC_FINGER_C2H2_1"/>
    <property type="match status" value="1"/>
</dbReference>
<feature type="region of interest" description="Disordered" evidence="9">
    <location>
        <begin position="3252"/>
        <end position="3287"/>
    </location>
</feature>
<evidence type="ECO:0000259" key="10">
    <source>
        <dbReference type="PROSITE" id="PS50157"/>
    </source>
</evidence>
<dbReference type="PANTHER" id="PTHR10032">
    <property type="entry name" value="ZINC FINGER PROTEIN WITH KRAB AND SCAN DOMAINS"/>
    <property type="match status" value="1"/>
</dbReference>
<feature type="region of interest" description="Disordered" evidence="9">
    <location>
        <begin position="2835"/>
        <end position="2855"/>
    </location>
</feature>
<feature type="compositionally biased region" description="Basic and acidic residues" evidence="9">
    <location>
        <begin position="4084"/>
        <end position="4094"/>
    </location>
</feature>
<evidence type="ECO:0000256" key="5">
    <source>
        <dbReference type="ARBA" id="ARBA00022833"/>
    </source>
</evidence>
<keyword evidence="2" id="KW-0479">Metal-binding</keyword>
<evidence type="ECO:0000256" key="6">
    <source>
        <dbReference type="ARBA" id="ARBA00023242"/>
    </source>
</evidence>
<dbReference type="Gene3D" id="3.30.160.60">
    <property type="entry name" value="Classic Zinc Finger"/>
    <property type="match status" value="1"/>
</dbReference>
<organism evidence="11 12">
    <name type="scientific">Loxostege sticticalis</name>
    <name type="common">Beet webworm moth</name>
    <dbReference type="NCBI Taxonomy" id="481309"/>
    <lineage>
        <taxon>Eukaryota</taxon>
        <taxon>Metazoa</taxon>
        <taxon>Ecdysozoa</taxon>
        <taxon>Arthropoda</taxon>
        <taxon>Hexapoda</taxon>
        <taxon>Insecta</taxon>
        <taxon>Pterygota</taxon>
        <taxon>Neoptera</taxon>
        <taxon>Endopterygota</taxon>
        <taxon>Lepidoptera</taxon>
        <taxon>Glossata</taxon>
        <taxon>Ditrysia</taxon>
        <taxon>Pyraloidea</taxon>
        <taxon>Crambidae</taxon>
        <taxon>Pyraustinae</taxon>
        <taxon>Loxostege</taxon>
    </lineage>
</organism>
<feature type="compositionally biased region" description="Acidic residues" evidence="9">
    <location>
        <begin position="3129"/>
        <end position="3140"/>
    </location>
</feature>
<feature type="compositionally biased region" description="Basic and acidic residues" evidence="9">
    <location>
        <begin position="2018"/>
        <end position="2036"/>
    </location>
</feature>
<evidence type="ECO:0000256" key="8">
    <source>
        <dbReference type="SAM" id="Coils"/>
    </source>
</evidence>
<feature type="compositionally biased region" description="Low complexity" evidence="9">
    <location>
        <begin position="3972"/>
        <end position="3983"/>
    </location>
</feature>
<feature type="compositionally biased region" description="Basic and acidic residues" evidence="9">
    <location>
        <begin position="3995"/>
        <end position="4011"/>
    </location>
</feature>
<feature type="compositionally biased region" description="Basic and acidic residues" evidence="9">
    <location>
        <begin position="2715"/>
        <end position="2742"/>
    </location>
</feature>
<feature type="compositionally biased region" description="Low complexity" evidence="9">
    <location>
        <begin position="726"/>
        <end position="736"/>
    </location>
</feature>
<name>A0ABD0TSK2_LOXSC</name>
<evidence type="ECO:0000256" key="9">
    <source>
        <dbReference type="SAM" id="MobiDB-lite"/>
    </source>
</evidence>
<feature type="compositionally biased region" description="Polar residues" evidence="9">
    <location>
        <begin position="3956"/>
        <end position="3971"/>
    </location>
</feature>
<feature type="region of interest" description="Disordered" evidence="9">
    <location>
        <begin position="3795"/>
        <end position="3826"/>
    </location>
</feature>
<proteinExistence type="predicted"/>
<feature type="region of interest" description="Disordered" evidence="9">
    <location>
        <begin position="687"/>
        <end position="871"/>
    </location>
</feature>
<comment type="subcellular location">
    <subcellularLocation>
        <location evidence="1">Nucleus</location>
    </subcellularLocation>
</comment>
<sequence length="4333" mass="483312">MNTSEDEPSSGLNGRLRPRRSTVTSPHTNKAIRKPEPRTATDRQKRTSTPSKASTTKPDDLANKSDSTNTPQLLCPYCDRKFASKQTASQHVRRVHLSPKQDTPLGCLFCNHAEPDSNDIIRHMVDSHPNQYFACLDCHTRFPSTSELAEHKLNVCEKQKVPYRSKLRQKVSSGAKKSQKSLKVEDKDFRSDVKDFPEAHRFNGVVISCELKPSQVSDEADIEDNITTNLILPPSKNLGPNSAIEKSAVIVLDDIQWNKRMPTNFSFHNTDADQILSRLGVVHRSPRTGESTKKDWFKCAEEATQKFEKCFDTSFYSKVASNVHENMSKFLDGSFNFNPDPDSIIKTRKSKNSVVINAAEGFPILLACEQYSRSVFDSYLPRALAPKHKWKWENEKVPLNPDDIKHDTHVNNCIITLVSSLDIWTQLCMRRKYEDKFSIAPLEKKTEKQNTISKELKEILESRELPSSSQQVVKFVHKPMPSGDSLDFPASLGLRPSAPSYDVQPAVLSGEWVRPRCYVCCACGAQTRDSRGLSSHISTQHPNAQVQHYEIVGELLLNADILKHLYVPPSQMCNRTRPLRGFRECTKCKKSISLEDLHQHMLDCAGDTPAVRRKVRYRPFGVRRRRTRLPDNTIRKKIRKDIRTRQTRQKTHMRPRPKIRTEVGDAETIRKMLADLPAKRHRVMVNPMNPILRPRRKLDKQRNKIIMKRRSSDILKNRKQRNLKENSSSRTGSNSGDNDDSDTKNLQKSDDENKPLKPKVKTLKITHSTRQSEALKRKVALNRAKRRAQIKEQKAAEEKPEQPVDTAASFKSGQVDQLSIDNTSQRIDVSGGPYNTREHSSRGRANNRDEQIPGPSSQDGNTHNTFVPPQNVPLKHSIARLTADTDVHDKNMQLHHLYMMPSECNEVTQHVPTGQQRLFENEAVVTKLDKPPLHFNPSGPVDPFTCQKSKQCNTSNNKRKGLNDCIAMLKNKAGQTAETSDSAPCNSEDRSNCDVVPTNQTSPNLDFQMNMNYDTNTRPAEVFSRHQFIPDRFMEYHPESNLIAQNFADLPFHYLPSQRLAFDLPQPDSRIDPRFVKPSKQKPNEGNQKSTRRRSTRAEKEQLKRQEYMTQTSSVNYPVNVSTPSKVTAHSRRASTQSVAVSTNTMVNKRRSSGSYSQSRKTVNDYRTEAMMSRQRPLDYHPHRVSPETHMIELNPSEAYMEAQKNLQKEMIACAENYMNKKQLAICVDTNKKPNALSPEDVYMMSKQAISPGSNYINKKQAAVASDGSHVSKHNQAISPVEANYMNKKQVSNAKESNYFHKNPSKSNTEIAYNKAFAATSPETDLASKAQAASYVESAYVNTKIQAVSSESNNTNKAHAACPENLINRTQASPLTESNFVNTAGHDVSETSFVGKKQTTGSSETNLTPKTTPVTSGESNFITKKRAATSESSVINKKQLAATDSTYINKKQIAASEMAFINKKQAATSESVFVNKKQAVALESNLNRKSAKTPESDLTNKKLVSTPEINFISNTQPIPTTESNISEKKLSDVRDEIYPESAFKNLPANIPPAYPPMVANFEPSSNEIEAPLDLSKSTSNENADISEKDATYASENFDSYETLDLSHKISDNAPDEINDVVDLRVKVTSPNVTLDMSSKLPSNDDMDSATDLSIKVRDDDTPTDLTVRKKTNDNAYEYDPRHVSYEDVQEFVQDLRKTHPGKQPIALSSNVNPNIPTDLSGRVRDLPLDMVATKALGIQTHVENLKPADLSVREQPKQNTLTSATKDQSSIMTDLAINKKNIPIKGNFMDCVQPTIIDVSPFVTKAVYDANVHQPLYSMTAPMTTSIPTTVQAKIVTGKVRPSNTVISGNLILPETKQIVDRRVYNSSPDISTTGVTGTVCNTISCVPSAMPLLTVSNTVATTISASKYESTTPVYTLANTCISMTKIEPSSAAPLLGATLSIPNTTNVSAAPVYTLTDTTVNPTMHHGQVYNNFSQDNLSTTINSICNTQIAIDSNVRGDENENVPSGLPIATSPAEEQKKERPTKSSDVDPETAKKIAMLPKELVEILGTMPVDHRNQLLNVLPQYVSTPGSLSQNESTNNSAATNENVMKKITSPSKMTDSDVKPALGYSPVSSSQSMRPSSITHPFTASVAVEKVDEMKSFPQYLIAGQSLPDVEASKNLVSLPRVYEVDGNTVIDLTEDEPANADVKKIIVEPNNSELTPSNELGGVASNISLNKQKVNDQTASLRAVRIKAPSERNKSLSMDTSNTGSKNSCQEQQIKSNVPYMQELDASIDKTLDLDKTLAIQQAEISSTQHNTSIAGHKYPLAISPSSTEYSGDESSKHTAQPSPIPVSEIVPKNVEKKNNEMPKPKTGMVTSSISTNAKNISNVDNNLNTIIDTNTQVLAKPCEVANNDSLLISKSKQSDSPRCEVTDANAAEMREIEDLVRCTKEPENEEDSEDDMCLAAIIKQKLRDQVKICKNDKPNQQPNKKKKKERKGKKATKKIERDEILEDIPFNELKNVTVPECPKSPQVNEVNDAPNDTTNQVDAISEDIEMNKHSKRRPKRGRRSAATPAAVKIQSDRTQTIESDNEINKENDVVSKFMNNKTISDYSTPLDVKSTISPRSNDVIDCEDVQNEGSKVKTTLRANKESPSDKDVIVQVRKLSDDISNSSSIANKGQGKPRGKKKQLEFSETISVESADKVQEEQTVQVASAPSKTDRDCHIVSTSIVHDKLNRQSESEENRDGSDILNSVDKRDKKPTRSKKQKNEEIEIIAAEIDVTHHDLDGSNVKENTLTPAPLRRSRRGKSLFLESTSTDADLCLSTPEQKTPLTKKQLILSKLQLLDEESPLPAAHSTPEKVITSENELEDSCEKTIDAPQLSDIKDSCETFAEKPKGTKRRIGTQFSRKSKKKKSIEEQNKTNEQLNTDNLENIKNKSENQISAQIESNKTHSESSNEFDLFSNEESNEIIETPAPHSPVLSTYKNNSDKNVTSTEKRKINNQISFDLSQSSKPKKSKMTKGNKKQDVDLVKNTHLTSDKTEDALAAVTPETKTACYNLQVPARRARSKSVVVKSSGAELYDPYDIDLEDMAEQNETFKKNQYTGKNSRKKSMNFASKERNKLKKDNRKINRTFPTKQDTKDISTYDDDDDIVDSDDSSRSDIPLQKYIEEKEKKNKGEEPVTKNKQFQPKETKITENKSRRSSETDKTDDLSQTEAEQELRSEKFMQSFGFFSEKKPRKSNLAATKKISETINITNESDDMYFGFKERSSKRNTHAENKKKSESELSKTQPPTSKKVAAKRGRKKKVCTEMMVMPRYCELCKKEFRRSDNYIRHILSSIFHLSKLSDAELKIKTIPVTDEPNYLIAYRMHLDRYKRLLDRLAALKKKNAKAAAKIHLPVHNEILEDVNQTILALQVTSRSLSKDEALFLDCCELLKGANKGSALDNFQKALDEEEAKLRECVDDDVDSITAKNILESEEVRNLENDLISGLKEIAATRDSKMNQDRGNNLAMPQVVKPQVPIPQVPVPQAATPEVVMQQETVPQVAKISTVVQINQVVKEDSVAEDLVEHTDTILETAADRVAQEMEEETDFHEMNEGKSKDINDQFSSPIVDDCHYENMDEFDVPNKSKVAKTKKHFEVKEKMYPDIIEDIDMFEDKFDKIKRKCRSQAAAAKQPQPVIETTASYKGRRKSEKKKGKRSYKKALHQNTQVPTKGALKGFDGIKVSIPTSDINLSSIVPVYESSPKKKKKSGSKRKRDKKDSESSGKYDSDHRAKDSSGSKKVDVYEFMDNEDAELFEFRPSTLMERFKSISNNKDTPSNSKVNAVAEDDNSSDSASDGDDFVYMSDDYVCSDDETENSILSCEMGNAKIGTEIKKISPQKRKDVIEKNAVMGKIFKHNAVRAEKKPPIVKETAKPKANLDQLFDSLLEEEPNSSLLNSEPLSPKDDDDEDEKTNYSQSSKYDTASAIPYDQTSIDDTFVSPQGPYSSSPENSEKNSSAIFPKRRNSSPSKDHTFRKHEPSKKYDPPEEDYGPSTSKKYDASLIDYGPSTSKKYDNPLPKDYKDLSSKSNDSVSSKKYEEKVKHNEPKTKKRNNSSSYRQDDDAFKPYDEDIISPASKPDEGISTSYDYNTEFDQSLIEDTGVARHRARRKCTVGKQNVLAETWSSESEPDGGPPRPNSAESVISGVGRKKKGRKKDGQQAGGRRGNARQIYKKQDVESRVSNNRASGAGSSSGSAAPISVPSAGEGASAASAEVAAEVVAGASASEKAAAAAMPAPAASQGASHAVAGPSGVRGRRGGTYFWSAEDDDQEHLQQHGWIVGDSHKKLVTMLAHAKGRKRNDDKRHLVE</sequence>
<keyword evidence="8" id="KW-0175">Coiled coil</keyword>
<protein>
    <recommendedName>
        <fullName evidence="10">C2H2-type domain-containing protein</fullName>
    </recommendedName>
</protein>
<feature type="compositionally biased region" description="Basic residues" evidence="9">
    <location>
        <begin position="4129"/>
        <end position="4138"/>
    </location>
</feature>
<accession>A0ABD0TSK2</accession>
<feature type="compositionally biased region" description="Basic and acidic residues" evidence="9">
    <location>
        <begin position="836"/>
        <end position="851"/>
    </location>
</feature>
<feature type="region of interest" description="Disordered" evidence="9">
    <location>
        <begin position="2713"/>
        <end position="2753"/>
    </location>
</feature>
<keyword evidence="5" id="KW-0862">Zinc</keyword>
<feature type="compositionally biased region" description="Basic residues" evidence="9">
    <location>
        <begin position="3105"/>
        <end position="3115"/>
    </location>
</feature>
<feature type="compositionally biased region" description="Basic residues" evidence="9">
    <location>
        <begin position="2997"/>
        <end position="3007"/>
    </location>
</feature>
<evidence type="ECO:0000256" key="7">
    <source>
        <dbReference type="PROSITE-ProRule" id="PRU00042"/>
    </source>
</evidence>
<dbReference type="GO" id="GO:0008270">
    <property type="term" value="F:zinc ion binding"/>
    <property type="evidence" value="ECO:0007669"/>
    <property type="project" value="UniProtKB-KW"/>
</dbReference>
<feature type="compositionally biased region" description="Low complexity" evidence="9">
    <location>
        <begin position="3918"/>
        <end position="3927"/>
    </location>
</feature>
<feature type="region of interest" description="Disordered" evidence="9">
    <location>
        <begin position="1571"/>
        <end position="1590"/>
    </location>
</feature>
<feature type="region of interest" description="Disordered" evidence="9">
    <location>
        <begin position="1396"/>
        <end position="1420"/>
    </location>
</feature>